<dbReference type="Proteomes" id="UP000314294">
    <property type="component" value="Unassembled WGS sequence"/>
</dbReference>
<dbReference type="AlphaFoldDB" id="A0A4Z2IWI6"/>
<accession>A0A4Z2IWI6</accession>
<keyword evidence="2" id="KW-1185">Reference proteome</keyword>
<dbReference type="EMBL" id="SRLO01000040">
    <property type="protein sequence ID" value="TNN82349.1"/>
    <property type="molecule type" value="Genomic_DNA"/>
</dbReference>
<proteinExistence type="predicted"/>
<evidence type="ECO:0000313" key="1">
    <source>
        <dbReference type="EMBL" id="TNN82349.1"/>
    </source>
</evidence>
<comment type="caution">
    <text evidence="1">The sequence shown here is derived from an EMBL/GenBank/DDBJ whole genome shotgun (WGS) entry which is preliminary data.</text>
</comment>
<protein>
    <submittedName>
        <fullName evidence="1">Uncharacterized protein</fullName>
    </submittedName>
</protein>
<gene>
    <name evidence="1" type="ORF">EYF80_007470</name>
</gene>
<reference evidence="1 2" key="1">
    <citation type="submission" date="2019-03" db="EMBL/GenBank/DDBJ databases">
        <title>First draft genome of Liparis tanakae, snailfish: a comprehensive survey of snailfish specific genes.</title>
        <authorList>
            <person name="Kim W."/>
            <person name="Song I."/>
            <person name="Jeong J.-H."/>
            <person name="Kim D."/>
            <person name="Kim S."/>
            <person name="Ryu S."/>
            <person name="Song J.Y."/>
            <person name="Lee S.K."/>
        </authorList>
    </citation>
    <scope>NUCLEOTIDE SEQUENCE [LARGE SCALE GENOMIC DNA]</scope>
    <source>
        <tissue evidence="1">Muscle</tissue>
    </source>
</reference>
<sequence length="105" mass="11688">MELTVTSEGLKRNCLLRLDFSMVSMSVTMTSPSPAASPIMAKFFNSSQPMAPAPTWNDKPLKYTTDLHHFLCSQTSNEGIDGGQVTRCNIRQLLDKSVIQLLYFS</sequence>
<evidence type="ECO:0000313" key="2">
    <source>
        <dbReference type="Proteomes" id="UP000314294"/>
    </source>
</evidence>
<name>A0A4Z2IWI6_9TELE</name>
<organism evidence="1 2">
    <name type="scientific">Liparis tanakae</name>
    <name type="common">Tanaka's snailfish</name>
    <dbReference type="NCBI Taxonomy" id="230148"/>
    <lineage>
        <taxon>Eukaryota</taxon>
        <taxon>Metazoa</taxon>
        <taxon>Chordata</taxon>
        <taxon>Craniata</taxon>
        <taxon>Vertebrata</taxon>
        <taxon>Euteleostomi</taxon>
        <taxon>Actinopterygii</taxon>
        <taxon>Neopterygii</taxon>
        <taxon>Teleostei</taxon>
        <taxon>Neoteleostei</taxon>
        <taxon>Acanthomorphata</taxon>
        <taxon>Eupercaria</taxon>
        <taxon>Perciformes</taxon>
        <taxon>Cottioidei</taxon>
        <taxon>Cottales</taxon>
        <taxon>Liparidae</taxon>
        <taxon>Liparis</taxon>
    </lineage>
</organism>